<dbReference type="AlphaFoldDB" id="A0A812SEJ2"/>
<comment type="caution">
    <text evidence="1">The sequence shown here is derived from an EMBL/GenBank/DDBJ whole genome shotgun (WGS) entry which is preliminary data.</text>
</comment>
<proteinExistence type="predicted"/>
<gene>
    <name evidence="1" type="ORF">SPIL2461_LOCUS12270</name>
</gene>
<dbReference type="Proteomes" id="UP000649617">
    <property type="component" value="Unassembled WGS sequence"/>
</dbReference>
<feature type="non-terminal residue" evidence="1">
    <location>
        <position position="368"/>
    </location>
</feature>
<keyword evidence="2" id="KW-1185">Reference proteome</keyword>
<evidence type="ECO:0000313" key="2">
    <source>
        <dbReference type="Proteomes" id="UP000649617"/>
    </source>
</evidence>
<evidence type="ECO:0000313" key="1">
    <source>
        <dbReference type="EMBL" id="CAE7480906.1"/>
    </source>
</evidence>
<name>A0A812SEJ2_SYMPI</name>
<dbReference type="EMBL" id="CAJNIZ010025003">
    <property type="protein sequence ID" value="CAE7480906.1"/>
    <property type="molecule type" value="Genomic_DNA"/>
</dbReference>
<sequence length="368" mass="42326">LACCNGPSPQGEPRTRIRQSDWAKLTTLCGTRSPLKERPAHGERVLANFVLDLECPPRGGETATDAVLLQQEYARGAERQRFARGLRNADLSAEYLRDASRWEEARFWIDKCCIRQNDQEFMSLSIQLIEEFMQLCHGMVVIFTWSYLERLWCVYEWACFLVFHEPHDLVICAESLYRVGTEERFLESVRRFSVEQSQCTDPQDRTVLEQKIKEYYGCCENFERFLRVSVIAIIGRCLAARGARNRTGLCKWINLADELGFKDLADGLRVADPAAWRQKALDEVETSNSDLQSCIKAQSDAWFADHITPILAAERRRAVQRHVFRSMLLRKNYVRKALSDTSFKRPTTFHSSWALEVRQLASAPATAS</sequence>
<organism evidence="1 2">
    <name type="scientific">Symbiodinium pilosum</name>
    <name type="common">Dinoflagellate</name>
    <dbReference type="NCBI Taxonomy" id="2952"/>
    <lineage>
        <taxon>Eukaryota</taxon>
        <taxon>Sar</taxon>
        <taxon>Alveolata</taxon>
        <taxon>Dinophyceae</taxon>
        <taxon>Suessiales</taxon>
        <taxon>Symbiodiniaceae</taxon>
        <taxon>Symbiodinium</taxon>
    </lineage>
</organism>
<dbReference type="OrthoDB" id="430688at2759"/>
<protein>
    <submittedName>
        <fullName evidence="1">Uncharacterized protein</fullName>
    </submittedName>
</protein>
<reference evidence="1" key="1">
    <citation type="submission" date="2021-02" db="EMBL/GenBank/DDBJ databases">
        <authorList>
            <person name="Dougan E. K."/>
            <person name="Rhodes N."/>
            <person name="Thang M."/>
            <person name="Chan C."/>
        </authorList>
    </citation>
    <scope>NUCLEOTIDE SEQUENCE</scope>
</reference>
<accession>A0A812SEJ2</accession>